<organism evidence="1 2">
    <name type="scientific">Coemansia furcata</name>
    <dbReference type="NCBI Taxonomy" id="417177"/>
    <lineage>
        <taxon>Eukaryota</taxon>
        <taxon>Fungi</taxon>
        <taxon>Fungi incertae sedis</taxon>
        <taxon>Zoopagomycota</taxon>
        <taxon>Kickxellomycotina</taxon>
        <taxon>Kickxellomycetes</taxon>
        <taxon>Kickxellales</taxon>
        <taxon>Kickxellaceae</taxon>
        <taxon>Coemansia</taxon>
    </lineage>
</organism>
<reference evidence="1" key="1">
    <citation type="submission" date="2022-07" db="EMBL/GenBank/DDBJ databases">
        <title>Phylogenomic reconstructions and comparative analyses of Kickxellomycotina fungi.</title>
        <authorList>
            <person name="Reynolds N.K."/>
            <person name="Stajich J.E."/>
            <person name="Barry K."/>
            <person name="Grigoriev I.V."/>
            <person name="Crous P."/>
            <person name="Smith M.E."/>
        </authorList>
    </citation>
    <scope>NUCLEOTIDE SEQUENCE</scope>
    <source>
        <strain evidence="1">CBS 102833</strain>
    </source>
</reference>
<evidence type="ECO:0000313" key="2">
    <source>
        <dbReference type="Proteomes" id="UP001140096"/>
    </source>
</evidence>
<name>A0ACC1LMX9_9FUNG</name>
<proteinExistence type="predicted"/>
<keyword evidence="2" id="KW-1185">Reference proteome</keyword>
<dbReference type="Proteomes" id="UP001140096">
    <property type="component" value="Unassembled WGS sequence"/>
</dbReference>
<protein>
    <submittedName>
        <fullName evidence="1">Uncharacterized protein</fullName>
    </submittedName>
</protein>
<evidence type="ECO:0000313" key="1">
    <source>
        <dbReference type="EMBL" id="KAJ2812629.1"/>
    </source>
</evidence>
<gene>
    <name evidence="1" type="ORF">H4S07_001268</name>
</gene>
<feature type="non-terminal residue" evidence="1">
    <location>
        <position position="73"/>
    </location>
</feature>
<sequence length="73" mass="8667">MARLQRVISWVIDKQQTGFLQDWSIFDNIHTINLAIECSLLNPETFYSAILMLDQQKAYDQVDWAYLDQCMEH</sequence>
<accession>A0ACC1LMX9</accession>
<dbReference type="EMBL" id="JANBUP010000184">
    <property type="protein sequence ID" value="KAJ2812629.1"/>
    <property type="molecule type" value="Genomic_DNA"/>
</dbReference>
<comment type="caution">
    <text evidence="1">The sequence shown here is derived from an EMBL/GenBank/DDBJ whole genome shotgun (WGS) entry which is preliminary data.</text>
</comment>